<keyword evidence="6 8" id="KW-1133">Transmembrane helix</keyword>
<organism evidence="10 11">
    <name type="scientific">Geodia barretti</name>
    <name type="common">Barrett's horny sponge</name>
    <dbReference type="NCBI Taxonomy" id="519541"/>
    <lineage>
        <taxon>Eukaryota</taxon>
        <taxon>Metazoa</taxon>
        <taxon>Porifera</taxon>
        <taxon>Demospongiae</taxon>
        <taxon>Heteroscleromorpha</taxon>
        <taxon>Tetractinellida</taxon>
        <taxon>Astrophorina</taxon>
        <taxon>Geodiidae</taxon>
        <taxon>Geodia</taxon>
    </lineage>
</organism>
<gene>
    <name evidence="10" type="ORF">GBAR_LOCUS16464</name>
</gene>
<comment type="subcellular location">
    <subcellularLocation>
        <location evidence="1">Cell membrane</location>
        <topology evidence="1">Multi-pass membrane protein</topology>
    </subcellularLocation>
</comment>
<reference evidence="10" key="1">
    <citation type="submission" date="2023-03" db="EMBL/GenBank/DDBJ databases">
        <authorList>
            <person name="Steffen K."/>
            <person name="Cardenas P."/>
        </authorList>
    </citation>
    <scope>NUCLEOTIDE SEQUENCE</scope>
</reference>
<dbReference type="InterPro" id="IPR003706">
    <property type="entry name" value="CstA_N"/>
</dbReference>
<proteinExistence type="inferred from homology"/>
<feature type="transmembrane region" description="Helical" evidence="8">
    <location>
        <begin position="7"/>
        <end position="26"/>
    </location>
</feature>
<dbReference type="EMBL" id="CASHTH010002370">
    <property type="protein sequence ID" value="CAI8028948.1"/>
    <property type="molecule type" value="Genomic_DNA"/>
</dbReference>
<dbReference type="GO" id="GO:0000225">
    <property type="term" value="F:N-acetylglucosaminylphosphatidylinositol deacetylase activity"/>
    <property type="evidence" value="ECO:0007669"/>
    <property type="project" value="UniProtKB-EC"/>
</dbReference>
<dbReference type="PANTHER" id="PTHR30252:SF0">
    <property type="entry name" value="PEPTIDE TRANSPORTER CSTA"/>
    <property type="match status" value="1"/>
</dbReference>
<evidence type="ECO:0000256" key="1">
    <source>
        <dbReference type="ARBA" id="ARBA00004651"/>
    </source>
</evidence>
<comment type="caution">
    <text evidence="10">The sequence shown here is derived from an EMBL/GenBank/DDBJ whole genome shotgun (WGS) entry which is preliminary data.</text>
</comment>
<evidence type="ECO:0000313" key="11">
    <source>
        <dbReference type="Proteomes" id="UP001174909"/>
    </source>
</evidence>
<dbReference type="EC" id="3.5.1.89" evidence="3"/>
<dbReference type="InterPro" id="IPR003737">
    <property type="entry name" value="GlcNAc_PI_deacetylase-related"/>
</dbReference>
<dbReference type="GO" id="GO:0005886">
    <property type="term" value="C:plasma membrane"/>
    <property type="evidence" value="ECO:0007669"/>
    <property type="project" value="UniProtKB-SubCell"/>
</dbReference>
<protein>
    <recommendedName>
        <fullName evidence="3">N-acetylglucosaminylphosphatidylinositol deacetylase</fullName>
        <ecNumber evidence="3">3.5.1.89</ecNumber>
    </recommendedName>
</protein>
<keyword evidence="7 8" id="KW-0472">Membrane</keyword>
<evidence type="ECO:0000256" key="7">
    <source>
        <dbReference type="ARBA" id="ARBA00023136"/>
    </source>
</evidence>
<dbReference type="InterPro" id="IPR024078">
    <property type="entry name" value="LmbE-like_dom_sf"/>
</dbReference>
<dbReference type="Pfam" id="PF02554">
    <property type="entry name" value="CstA"/>
    <property type="match status" value="1"/>
</dbReference>
<keyword evidence="4" id="KW-1003">Cell membrane</keyword>
<evidence type="ECO:0000259" key="9">
    <source>
        <dbReference type="Pfam" id="PF02554"/>
    </source>
</evidence>
<evidence type="ECO:0000256" key="4">
    <source>
        <dbReference type="ARBA" id="ARBA00022475"/>
    </source>
</evidence>
<feature type="transmembrane region" description="Helical" evidence="8">
    <location>
        <begin position="148"/>
        <end position="173"/>
    </location>
</feature>
<evidence type="ECO:0000256" key="8">
    <source>
        <dbReference type="SAM" id="Phobius"/>
    </source>
</evidence>
<keyword evidence="5 8" id="KW-0812">Transmembrane</keyword>
<dbReference type="InterPro" id="IPR051605">
    <property type="entry name" value="CstA"/>
</dbReference>
<evidence type="ECO:0000256" key="2">
    <source>
        <dbReference type="ARBA" id="ARBA00006066"/>
    </source>
</evidence>
<accession>A0AA35SFC0</accession>
<evidence type="ECO:0000313" key="10">
    <source>
        <dbReference type="EMBL" id="CAI8028948.1"/>
    </source>
</evidence>
<dbReference type="Proteomes" id="UP001174909">
    <property type="component" value="Unassembled WGS sequence"/>
</dbReference>
<dbReference type="SUPFAM" id="SSF102588">
    <property type="entry name" value="LmbE-like"/>
    <property type="match status" value="1"/>
</dbReference>
<evidence type="ECO:0000256" key="6">
    <source>
        <dbReference type="ARBA" id="ARBA00022989"/>
    </source>
</evidence>
<name>A0AA35SFC0_GEOBA</name>
<feature type="transmembrane region" description="Helical" evidence="8">
    <location>
        <begin position="32"/>
        <end position="56"/>
    </location>
</feature>
<sequence length="478" mass="52425">MYLAMGVGAYLLPIDISAWFGIPLLGHTFVNAVVIWTLVLFVYCFIASVLPVWTLLQPRDFINSHELIVALGLLIVGLAIAGLTGRADLFASAPAIAPDIPPDAPPIWPFLFITIACGAISGFHCMVSSGTSSKQVASEKDAQYVGYGAMLLEGGLAVIVILACCAGIGMGLFERSGTGASYAFQPVISSETGQQIRYQEAWRTRYATTETVTNPDGTTRTVGGWAGHSLAKKVWMIVEGLITLRRRVGTIRNFRRYTHNSSSQLVSGEAGRIKEVEFRKVCAIFGVTDVRILDFPDKPFHNTPETVEALRQIIYDVRPDVLITQRPHLSGRNAMASAAHNDHDETAFAILEAQGLAGTPDYGSRQRPHTIAATYYPGVYYMPDEIDFYVDISDWKEQRIQAEILFSSQGHTETFARKRIEIHTGNAGWSAGTQYAEGFVRAAPEVLSRIHVPEAALRRASEPRQNHLKRIAGELDEG</sequence>
<comment type="similarity">
    <text evidence="2">Belongs to the PIGL family.</text>
</comment>
<keyword evidence="11" id="KW-1185">Reference proteome</keyword>
<dbReference type="GO" id="GO:0009267">
    <property type="term" value="P:cellular response to starvation"/>
    <property type="evidence" value="ECO:0007669"/>
    <property type="project" value="InterPro"/>
</dbReference>
<feature type="transmembrane region" description="Helical" evidence="8">
    <location>
        <begin position="68"/>
        <end position="87"/>
    </location>
</feature>
<feature type="domain" description="CstA N-terminal" evidence="9">
    <location>
        <begin position="6"/>
        <end position="166"/>
    </location>
</feature>
<evidence type="ECO:0000256" key="3">
    <source>
        <dbReference type="ARBA" id="ARBA00012176"/>
    </source>
</evidence>
<dbReference type="Pfam" id="PF02585">
    <property type="entry name" value="PIG-L"/>
    <property type="match status" value="1"/>
</dbReference>
<evidence type="ECO:0000256" key="5">
    <source>
        <dbReference type="ARBA" id="ARBA00022692"/>
    </source>
</evidence>
<dbReference type="AlphaFoldDB" id="A0AA35SFC0"/>
<dbReference type="Gene3D" id="3.40.50.10320">
    <property type="entry name" value="LmbE-like"/>
    <property type="match status" value="1"/>
</dbReference>
<feature type="transmembrane region" description="Helical" evidence="8">
    <location>
        <begin position="107"/>
        <end position="127"/>
    </location>
</feature>
<dbReference type="PANTHER" id="PTHR30252">
    <property type="entry name" value="INNER MEMBRANE PEPTIDE TRANSPORTER"/>
    <property type="match status" value="1"/>
</dbReference>